<comment type="similarity">
    <text evidence="1 6">Belongs to the ATG17 family.</text>
</comment>
<feature type="region of interest" description="Disordered" evidence="8">
    <location>
        <begin position="1"/>
        <end position="20"/>
    </location>
</feature>
<evidence type="ECO:0000313" key="11">
    <source>
        <dbReference type="Proteomes" id="UP000664521"/>
    </source>
</evidence>
<dbReference type="AlphaFoldDB" id="A0A8H3ICT1"/>
<dbReference type="GO" id="GO:1990316">
    <property type="term" value="C:Atg1/ULK1 kinase complex"/>
    <property type="evidence" value="ECO:0007669"/>
    <property type="project" value="TreeGrafter"/>
</dbReference>
<evidence type="ECO:0000256" key="7">
    <source>
        <dbReference type="SAM" id="Coils"/>
    </source>
</evidence>
<keyword evidence="3 6" id="KW-0963">Cytoplasm</keyword>
<evidence type="ECO:0000256" key="5">
    <source>
        <dbReference type="ARBA" id="ARBA00023136"/>
    </source>
</evidence>
<dbReference type="GO" id="GO:0060090">
    <property type="term" value="F:molecular adaptor activity"/>
    <property type="evidence" value="ECO:0007669"/>
    <property type="project" value="TreeGrafter"/>
</dbReference>
<comment type="subcellular location">
    <subcellularLocation>
        <location evidence="6">Cytoplasm</location>
    </subcellularLocation>
    <subcellularLocation>
        <location evidence="6">Preautophagosomal structure membrane</location>
        <topology evidence="6">Peripheral membrane protein</topology>
    </subcellularLocation>
</comment>
<dbReference type="GO" id="GO:0000422">
    <property type="term" value="P:autophagy of mitochondrion"/>
    <property type="evidence" value="ECO:0007669"/>
    <property type="project" value="TreeGrafter"/>
</dbReference>
<evidence type="ECO:0000259" key="9">
    <source>
        <dbReference type="Pfam" id="PF04108"/>
    </source>
</evidence>
<evidence type="ECO:0000256" key="8">
    <source>
        <dbReference type="SAM" id="MobiDB-lite"/>
    </source>
</evidence>
<sequence length="480" mass="53469">MSSPADAFAPRPPSPEPQATPLESLVSHLLASKRSLSSVNHVLRANELVTSTRKSLEINVITTARSGFLRSGIDAQVQVLEQVRTGSESVARHGNAEFAAFLKTLDEAEQRLKGTLRTLRETFVDAGLRPEGEEKKNLLDFVDESGVETVLATINKSVGDAASQHKDFAKTNEQFAEEVLGVQNLMLQHRSRLFEDSAEHVEKNSALPHILTNMEENAREMANNLESLVKHYDLCVSAVKHTEGGGDAAQRIAGSLPEGVDVGESSLNASPEPITEDERQDMIEIIEKDASQVEEVVTEIRERIAEMEGQEQTLIRYIDACTEEHINTNAAFKLLKGIGHRLPAFIGQSQDFLMRWEEEKSTLAEHMEELEALREFYDGYLIAYDNLLIEIGRRGELETKVKKIIQDAMNKVNRLYQDDSEARKTFKDEQGDFLPVDIWPGMASGAVQYAIAPVGDSMGRVPEVPRIVIEQAIDRVNRRV</sequence>
<dbReference type="PANTHER" id="PTHR28005:SF1">
    <property type="entry name" value="AUTOPHAGY-RELATED PROTEIN 17"/>
    <property type="match status" value="1"/>
</dbReference>
<organism evidence="10 11">
    <name type="scientific">Heterodermia speciosa</name>
    <dbReference type="NCBI Taxonomy" id="116794"/>
    <lineage>
        <taxon>Eukaryota</taxon>
        <taxon>Fungi</taxon>
        <taxon>Dikarya</taxon>
        <taxon>Ascomycota</taxon>
        <taxon>Pezizomycotina</taxon>
        <taxon>Lecanoromycetes</taxon>
        <taxon>OSLEUM clade</taxon>
        <taxon>Lecanoromycetidae</taxon>
        <taxon>Caliciales</taxon>
        <taxon>Physciaceae</taxon>
        <taxon>Heterodermia</taxon>
    </lineage>
</organism>
<reference evidence="10" key="1">
    <citation type="submission" date="2021-03" db="EMBL/GenBank/DDBJ databases">
        <authorList>
            <person name="Tagirdzhanova G."/>
        </authorList>
    </citation>
    <scope>NUCLEOTIDE SEQUENCE</scope>
</reference>
<evidence type="ECO:0000256" key="1">
    <source>
        <dbReference type="ARBA" id="ARBA00006259"/>
    </source>
</evidence>
<dbReference type="Proteomes" id="UP000664521">
    <property type="component" value="Unassembled WGS sequence"/>
</dbReference>
<protein>
    <recommendedName>
        <fullName evidence="2 6">Autophagy-related protein 17</fullName>
    </recommendedName>
</protein>
<accession>A0A8H3ICT1</accession>
<dbReference type="GO" id="GO:0030295">
    <property type="term" value="F:protein kinase activator activity"/>
    <property type="evidence" value="ECO:0007669"/>
    <property type="project" value="TreeGrafter"/>
</dbReference>
<evidence type="ECO:0000256" key="6">
    <source>
        <dbReference type="RuleBase" id="RU368080"/>
    </source>
</evidence>
<dbReference type="Pfam" id="PF04108">
    <property type="entry name" value="ATG17_like"/>
    <property type="match status" value="1"/>
</dbReference>
<evidence type="ECO:0000256" key="4">
    <source>
        <dbReference type="ARBA" id="ARBA00023006"/>
    </source>
</evidence>
<keyword evidence="5" id="KW-0472">Membrane</keyword>
<evidence type="ECO:0000256" key="3">
    <source>
        <dbReference type="ARBA" id="ARBA00022490"/>
    </source>
</evidence>
<feature type="domain" description="Autophagy protein ATG17-like" evidence="9">
    <location>
        <begin position="35"/>
        <end position="434"/>
    </location>
</feature>
<dbReference type="PANTHER" id="PTHR28005">
    <property type="entry name" value="AUTOPHAGY-RELATED PROTEIN 17"/>
    <property type="match status" value="1"/>
</dbReference>
<evidence type="ECO:0000313" key="10">
    <source>
        <dbReference type="EMBL" id="CAF9913673.1"/>
    </source>
</evidence>
<gene>
    <name evidence="10" type="primary">ATG17</name>
    <name evidence="10" type="ORF">HETSPECPRED_001625</name>
</gene>
<proteinExistence type="inferred from homology"/>
<dbReference type="InterPro" id="IPR045326">
    <property type="entry name" value="ATG17-like_dom"/>
</dbReference>
<evidence type="ECO:0000256" key="2">
    <source>
        <dbReference type="ARBA" id="ARBA00013806"/>
    </source>
</evidence>
<dbReference type="InterPro" id="IPR007240">
    <property type="entry name" value="Atg17"/>
</dbReference>
<comment type="caution">
    <text evidence="10">The sequence shown here is derived from an EMBL/GenBank/DDBJ whole genome shotgun (WGS) entry which is preliminary data.</text>
</comment>
<keyword evidence="4 6" id="KW-0072">Autophagy</keyword>
<keyword evidence="7" id="KW-0175">Coiled coil</keyword>
<dbReference type="OrthoDB" id="1937984at2759"/>
<feature type="coiled-coil region" evidence="7">
    <location>
        <begin position="283"/>
        <end position="310"/>
    </location>
</feature>
<dbReference type="GO" id="GO:0000045">
    <property type="term" value="P:autophagosome assembly"/>
    <property type="evidence" value="ECO:0007669"/>
    <property type="project" value="TreeGrafter"/>
</dbReference>
<keyword evidence="11" id="KW-1185">Reference proteome</keyword>
<dbReference type="EMBL" id="CAJPDS010000013">
    <property type="protein sequence ID" value="CAF9913673.1"/>
    <property type="molecule type" value="Genomic_DNA"/>
</dbReference>
<name>A0A8H3ICT1_9LECA</name>
<dbReference type="GO" id="GO:0034045">
    <property type="term" value="C:phagophore assembly site membrane"/>
    <property type="evidence" value="ECO:0007669"/>
    <property type="project" value="UniProtKB-SubCell"/>
</dbReference>
<comment type="function">
    <text evidence="6">Autophagy-specific protein that functions in response to autophagy-inducing signals as a scaffold to recruit other ATG proteins to organize preautophagosomal structure (PAS) formation. Modulates the timing and magnitude of the autophagy response, such as the size of the sequestering vesicles. Plays particularly a role in pexophagy and nucleophagy.</text>
</comment>
<dbReference type="GO" id="GO:0034727">
    <property type="term" value="P:piecemeal microautophagy of the nucleus"/>
    <property type="evidence" value="ECO:0007669"/>
    <property type="project" value="TreeGrafter"/>
</dbReference>